<dbReference type="GO" id="GO:0003677">
    <property type="term" value="F:DNA binding"/>
    <property type="evidence" value="ECO:0007669"/>
    <property type="project" value="InterPro"/>
</dbReference>
<sequence length="643" mass="71321">MGSIEHNADQVRSQYSGPASGMVDTPSSIPGEGAISRDELSNWEYHGVCPVAVTPNPHADQYRTEVIPVYLLRVRNKLAYFDRAVDAALGIVHRDWFESRLAAHLSAGYHDDDDPGWYALRNTIYASGCRIEVSKLRNIRDSNQAAWGWFENALSVQTEILYFRTSMIGIQALTLMAYFCENIASPCLEYMLCSSALRLAISKGLHRQASPSAKLSQDEQSQRSLVFWAAYCLEKHVTSQSGRPSIMDDAEINCQIPQTLTPGSSANVFYYDTLIRLAQLSSQAYRKIFSYQALQNLSQAPYNLIGEITSLDAQLESLKRSKEHVFRLEAPIDPNELHACLSLHRAMYLQYAYYVTLLDIHTILAIPWSQNMLISMHEPSLAVQREKSTQKVARTCRDIILSTTHMNFDASTPHPLTFLGPMYAFITLFIHILRFPDQPSVRLDISMLTICSGHFARLEFATDSEISFPFVTEVAALARRSARFLRPGHPSYLDGSSVGTQDDPGRSSEGGRGETGKAGVGVGFAPSIDNQMNQDYNNPGYPNNGFDSELDDWCLMLPTYDPETTCLDLSISAFQIDPDHLSSEAVQAAQNSPVAALSGLQDVVPTESQARTTSCMWGLELGPAIRASQTALIWFAIALALTP</sequence>
<dbReference type="GeneID" id="25326217"/>
<name>A0A0D2CZM3_9EURO</name>
<evidence type="ECO:0000259" key="3">
    <source>
        <dbReference type="SMART" id="SM00906"/>
    </source>
</evidence>
<dbReference type="InterPro" id="IPR007219">
    <property type="entry name" value="XnlR_reg_dom"/>
</dbReference>
<feature type="domain" description="Xylanolytic transcriptional activator regulatory" evidence="3">
    <location>
        <begin position="189"/>
        <end position="263"/>
    </location>
</feature>
<dbReference type="SMART" id="SM00906">
    <property type="entry name" value="Fungal_trans"/>
    <property type="match status" value="1"/>
</dbReference>
<dbReference type="InterPro" id="IPR050987">
    <property type="entry name" value="AtrR-like"/>
</dbReference>
<feature type="region of interest" description="Disordered" evidence="2">
    <location>
        <begin position="1"/>
        <end position="31"/>
    </location>
</feature>
<keyword evidence="5" id="KW-1185">Reference proteome</keyword>
<protein>
    <recommendedName>
        <fullName evidence="3">Xylanolytic transcriptional activator regulatory domain-containing protein</fullName>
    </recommendedName>
</protein>
<dbReference type="Proteomes" id="UP000054342">
    <property type="component" value="Unassembled WGS sequence"/>
</dbReference>
<feature type="compositionally biased region" description="Basic and acidic residues" evidence="2">
    <location>
        <begin position="503"/>
        <end position="515"/>
    </location>
</feature>
<dbReference type="PANTHER" id="PTHR46910">
    <property type="entry name" value="TRANSCRIPTION FACTOR PDR1"/>
    <property type="match status" value="1"/>
</dbReference>
<gene>
    <name evidence="4" type="ORF">PV05_04309</name>
</gene>
<dbReference type="GO" id="GO:0006351">
    <property type="term" value="P:DNA-templated transcription"/>
    <property type="evidence" value="ECO:0007669"/>
    <property type="project" value="InterPro"/>
</dbReference>
<dbReference type="CDD" id="cd12148">
    <property type="entry name" value="fungal_TF_MHR"/>
    <property type="match status" value="1"/>
</dbReference>
<dbReference type="GO" id="GO:0003700">
    <property type="term" value="F:DNA-binding transcription factor activity"/>
    <property type="evidence" value="ECO:0007669"/>
    <property type="project" value="InterPro"/>
</dbReference>
<keyword evidence="1" id="KW-0539">Nucleus</keyword>
<dbReference type="RefSeq" id="XP_013316161.1">
    <property type="nucleotide sequence ID" value="XM_013460707.1"/>
</dbReference>
<evidence type="ECO:0000313" key="4">
    <source>
        <dbReference type="EMBL" id="KIW55577.1"/>
    </source>
</evidence>
<dbReference type="PANTHER" id="PTHR46910:SF25">
    <property type="entry name" value="ABC-TRANSPORTER-REGULATING TRANSCRIPTION FACTOR"/>
    <property type="match status" value="1"/>
</dbReference>
<feature type="region of interest" description="Disordered" evidence="2">
    <location>
        <begin position="492"/>
        <end position="520"/>
    </location>
</feature>
<dbReference type="GO" id="GO:0008270">
    <property type="term" value="F:zinc ion binding"/>
    <property type="evidence" value="ECO:0007669"/>
    <property type="project" value="InterPro"/>
</dbReference>
<dbReference type="OrthoDB" id="39175at2759"/>
<dbReference type="Pfam" id="PF04082">
    <property type="entry name" value="Fungal_trans"/>
    <property type="match status" value="1"/>
</dbReference>
<organism evidence="4 5">
    <name type="scientific">Exophiala xenobiotica</name>
    <dbReference type="NCBI Taxonomy" id="348802"/>
    <lineage>
        <taxon>Eukaryota</taxon>
        <taxon>Fungi</taxon>
        <taxon>Dikarya</taxon>
        <taxon>Ascomycota</taxon>
        <taxon>Pezizomycotina</taxon>
        <taxon>Eurotiomycetes</taxon>
        <taxon>Chaetothyriomycetidae</taxon>
        <taxon>Chaetothyriales</taxon>
        <taxon>Herpotrichiellaceae</taxon>
        <taxon>Exophiala</taxon>
    </lineage>
</organism>
<accession>A0A0D2CZM3</accession>
<evidence type="ECO:0000256" key="1">
    <source>
        <dbReference type="ARBA" id="ARBA00023242"/>
    </source>
</evidence>
<evidence type="ECO:0000313" key="5">
    <source>
        <dbReference type="Proteomes" id="UP000054342"/>
    </source>
</evidence>
<reference evidence="4 5" key="1">
    <citation type="submission" date="2015-01" db="EMBL/GenBank/DDBJ databases">
        <title>The Genome Sequence of Exophiala xenobiotica CBS118157.</title>
        <authorList>
            <consortium name="The Broad Institute Genomics Platform"/>
            <person name="Cuomo C."/>
            <person name="de Hoog S."/>
            <person name="Gorbushina A."/>
            <person name="Stielow B."/>
            <person name="Teixiera M."/>
            <person name="Abouelleil A."/>
            <person name="Chapman S.B."/>
            <person name="Priest M."/>
            <person name="Young S.K."/>
            <person name="Wortman J."/>
            <person name="Nusbaum C."/>
            <person name="Birren B."/>
        </authorList>
    </citation>
    <scope>NUCLEOTIDE SEQUENCE [LARGE SCALE GENOMIC DNA]</scope>
    <source>
        <strain evidence="4 5">CBS 118157</strain>
    </source>
</reference>
<dbReference type="EMBL" id="KN847319">
    <property type="protein sequence ID" value="KIW55577.1"/>
    <property type="molecule type" value="Genomic_DNA"/>
</dbReference>
<dbReference type="AlphaFoldDB" id="A0A0D2CZM3"/>
<dbReference type="HOGENOM" id="CLU_016058_0_1_1"/>
<dbReference type="STRING" id="348802.A0A0D2CZM3"/>
<evidence type="ECO:0000256" key="2">
    <source>
        <dbReference type="SAM" id="MobiDB-lite"/>
    </source>
</evidence>
<proteinExistence type="predicted"/>